<comment type="caution">
    <text evidence="2">The sequence shown here is derived from an EMBL/GenBank/DDBJ whole genome shotgun (WGS) entry which is preliminary data.</text>
</comment>
<feature type="region of interest" description="Disordered" evidence="1">
    <location>
        <begin position="118"/>
        <end position="161"/>
    </location>
</feature>
<organism evidence="2 3">
    <name type="scientific">Nannocystis pusilla</name>
    <dbReference type="NCBI Taxonomy" id="889268"/>
    <lineage>
        <taxon>Bacteria</taxon>
        <taxon>Pseudomonadati</taxon>
        <taxon>Myxococcota</taxon>
        <taxon>Polyangia</taxon>
        <taxon>Nannocystales</taxon>
        <taxon>Nannocystaceae</taxon>
        <taxon>Nannocystis</taxon>
    </lineage>
</organism>
<dbReference type="AlphaFoldDB" id="A0A9X3IV03"/>
<protein>
    <submittedName>
        <fullName evidence="2">Uncharacterized protein</fullName>
    </submittedName>
</protein>
<dbReference type="Gene3D" id="3.30.1390.10">
    <property type="match status" value="1"/>
</dbReference>
<accession>A0A9X3IV03</accession>
<name>A0A9X3IV03_9BACT</name>
<gene>
    <name evidence="2" type="ORF">OV079_04815</name>
</gene>
<evidence type="ECO:0000313" key="3">
    <source>
        <dbReference type="Proteomes" id="UP001150924"/>
    </source>
</evidence>
<dbReference type="RefSeq" id="WP_267766510.1">
    <property type="nucleotide sequence ID" value="NZ_JAPNKE010000002.1"/>
</dbReference>
<feature type="compositionally biased region" description="Basic residues" evidence="1">
    <location>
        <begin position="140"/>
        <end position="153"/>
    </location>
</feature>
<sequence length="161" mass="18016">MAVVREDVIAWLSRLGPAELQELILELEDRWGMEPVYSEPEYVFMGAAPYDPIEGSVPEFEVVLLWAGPHRVQTMKALREAVPRLSLAEVMVMADQTPSVVMRGVHGEVHALRRALEAGREGRDPLGARDAAGPQPPPRVRLRRGLARVRRRREGAPVRDV</sequence>
<dbReference type="Proteomes" id="UP001150924">
    <property type="component" value="Unassembled WGS sequence"/>
</dbReference>
<reference evidence="2" key="1">
    <citation type="submission" date="2022-11" db="EMBL/GenBank/DDBJ databases">
        <title>Minimal conservation of predation-associated metabolite biosynthetic gene clusters underscores biosynthetic potential of Myxococcota including descriptions for ten novel species: Archangium lansinium sp. nov., Myxococcus landrumus sp. nov., Nannocystis bai.</title>
        <authorList>
            <person name="Ahearne A."/>
            <person name="Stevens C."/>
            <person name="Phillips K."/>
        </authorList>
    </citation>
    <scope>NUCLEOTIDE SEQUENCE</scope>
    <source>
        <strain evidence="2">Na p29</strain>
    </source>
</reference>
<keyword evidence="3" id="KW-1185">Reference proteome</keyword>
<dbReference type="EMBL" id="JAPNKE010000002">
    <property type="protein sequence ID" value="MCY1004901.1"/>
    <property type="molecule type" value="Genomic_DNA"/>
</dbReference>
<evidence type="ECO:0000256" key="1">
    <source>
        <dbReference type="SAM" id="MobiDB-lite"/>
    </source>
</evidence>
<dbReference type="InterPro" id="IPR014719">
    <property type="entry name" value="Ribosomal_bL12_C/ClpS-like"/>
</dbReference>
<proteinExistence type="predicted"/>
<evidence type="ECO:0000313" key="2">
    <source>
        <dbReference type="EMBL" id="MCY1004901.1"/>
    </source>
</evidence>
<feature type="compositionally biased region" description="Basic and acidic residues" evidence="1">
    <location>
        <begin position="118"/>
        <end position="127"/>
    </location>
</feature>